<dbReference type="EMBL" id="AYER01000003">
    <property type="protein sequence ID" value="ESK40204.1"/>
    <property type="molecule type" value="Genomic_DNA"/>
</dbReference>
<feature type="chain" id="PRO_5004710826" evidence="2">
    <location>
        <begin position="25"/>
        <end position="594"/>
    </location>
</feature>
<name>V2UY13_9GAMM</name>
<dbReference type="GO" id="GO:0043708">
    <property type="term" value="P:cell adhesion involved in biofilm formation"/>
    <property type="evidence" value="ECO:0007669"/>
    <property type="project" value="InterPro"/>
</dbReference>
<protein>
    <submittedName>
        <fullName evidence="4">Poly-beta-1,6-N-acetyl-D-glucosamine N-deacetylase PgaB</fullName>
    </submittedName>
</protein>
<gene>
    <name evidence="4" type="ORF">P256_00645</name>
</gene>
<dbReference type="PANTHER" id="PTHR34216:SF7">
    <property type="entry name" value="POLY-BETA-1,6-N-ACETYL-D-GLUCOSAMINE N-DEACETYLASE"/>
    <property type="match status" value="1"/>
</dbReference>
<dbReference type="AlphaFoldDB" id="V2UY13"/>
<dbReference type="SUPFAM" id="SSF88713">
    <property type="entry name" value="Glycoside hydrolase/deacetylase"/>
    <property type="match status" value="1"/>
</dbReference>
<dbReference type="OrthoDB" id="9814639at2"/>
<dbReference type="eggNOG" id="COG0726">
    <property type="taxonomic scope" value="Bacteria"/>
</dbReference>
<proteinExistence type="predicted"/>
<feature type="signal peptide" evidence="2">
    <location>
        <begin position="1"/>
        <end position="24"/>
    </location>
</feature>
<dbReference type="Proteomes" id="UP000023785">
    <property type="component" value="Unassembled WGS sequence"/>
</dbReference>
<dbReference type="STRING" id="1392540.P256_00645"/>
<sequence length="594" mass="68057">MTIYKLSKYFSCLLLSLSTATTQAIEFNENLKKDQSISFNFHDVRDDVQKQGDRDPYAIHTKNLTAFLDWLSTSKWNPVTLQQILDAKEGKHPLPQNAVLLTFDDGTLSNYTHVFPLLKQYKIHAVFAIVTSWIDGRNSGGETAYGKKNLVSWDQLREMQHSGLVEFASHSDQLHQGILANPQNNLEPAAITRQYFIKENRYENDDEYYNRIITDLKISKQRLDHELNIQTNTIIWPYGAVTPESEKIAKDAGLPLSFSLGRSGINSAHDGTLKRLLVTDNATAETLKEELLNLTHYHEDLITDQKHSIQFSLDDLISQPTNDVNNNLGLFLNYVQALSVNRIFINTIQDSSEGPVTFFPNEVFPIKMDLLNRTIWQSKTRLFLSAYASIPMHYFYANPTHLNTFVQNLMKNNTGISGLDLDFGDQLYNNFIANENAQWFEKLQHIKATAEYLSNVSTTFNIVLHGQVSLTEMPAFKQKLAYLTHYFNYININIPTLTNNKESHAWINILKDIPQHQKNKLIVSLNIKNINQAKVWETAQNFLQELERIGIHNIKIQPYTLAKAADIQKHLYFPISENSSPLSYRNPFPEGESL</sequence>
<dbReference type="Gene3D" id="3.20.20.80">
    <property type="entry name" value="Glycosidases"/>
    <property type="match status" value="1"/>
</dbReference>
<dbReference type="HOGENOM" id="CLU_448088_0_0_6"/>
<dbReference type="InterPro" id="IPR023854">
    <property type="entry name" value="PGA_deacetylase_PgaB"/>
</dbReference>
<keyword evidence="5" id="KW-1185">Reference proteome</keyword>
<dbReference type="PROSITE" id="PS51677">
    <property type="entry name" value="NODB"/>
    <property type="match status" value="1"/>
</dbReference>
<dbReference type="Gene3D" id="3.20.20.370">
    <property type="entry name" value="Glycoside hydrolase/deacetylase"/>
    <property type="match status" value="1"/>
</dbReference>
<dbReference type="InterPro" id="IPR051398">
    <property type="entry name" value="Polysacch_Deacetylase"/>
</dbReference>
<evidence type="ECO:0000259" key="3">
    <source>
        <dbReference type="PROSITE" id="PS51677"/>
    </source>
</evidence>
<dbReference type="PATRIC" id="fig|1392540.3.peg.632"/>
<dbReference type="Pfam" id="PF14883">
    <property type="entry name" value="GHL13"/>
    <property type="match status" value="1"/>
</dbReference>
<organism evidence="4 5">
    <name type="scientific">Acinetobacter nectaris CIP 110549</name>
    <dbReference type="NCBI Taxonomy" id="1392540"/>
    <lineage>
        <taxon>Bacteria</taxon>
        <taxon>Pseudomonadati</taxon>
        <taxon>Pseudomonadota</taxon>
        <taxon>Gammaproteobacteria</taxon>
        <taxon>Moraxellales</taxon>
        <taxon>Moraxellaceae</taxon>
        <taxon>Acinetobacter</taxon>
    </lineage>
</organism>
<dbReference type="NCBIfam" id="TIGR03938">
    <property type="entry name" value="deacetyl_PgaB"/>
    <property type="match status" value="1"/>
</dbReference>
<dbReference type="PANTHER" id="PTHR34216">
    <property type="match status" value="1"/>
</dbReference>
<feature type="domain" description="NodB homology" evidence="3">
    <location>
        <begin position="97"/>
        <end position="329"/>
    </location>
</feature>
<dbReference type="GO" id="GO:0016810">
    <property type="term" value="F:hydrolase activity, acting on carbon-nitrogen (but not peptide) bonds"/>
    <property type="evidence" value="ECO:0007669"/>
    <property type="project" value="InterPro"/>
</dbReference>
<keyword evidence="1 2" id="KW-0732">Signal</keyword>
<comment type="caution">
    <text evidence="4">The sequence shown here is derived from an EMBL/GenBank/DDBJ whole genome shotgun (WGS) entry which is preliminary data.</text>
</comment>
<evidence type="ECO:0000256" key="2">
    <source>
        <dbReference type="SAM" id="SignalP"/>
    </source>
</evidence>
<dbReference type="InterPro" id="IPR011330">
    <property type="entry name" value="Glyco_hydro/deAcase_b/a-brl"/>
</dbReference>
<dbReference type="InterPro" id="IPR032772">
    <property type="entry name" value="PGA_deacetylase_PgaB_C"/>
</dbReference>
<accession>V2UY13</accession>
<dbReference type="Pfam" id="PF01522">
    <property type="entry name" value="Polysacc_deac_1"/>
    <property type="match status" value="1"/>
</dbReference>
<dbReference type="InterPro" id="IPR002509">
    <property type="entry name" value="NODB_dom"/>
</dbReference>
<evidence type="ECO:0000256" key="1">
    <source>
        <dbReference type="ARBA" id="ARBA00022729"/>
    </source>
</evidence>
<reference evidence="4 5" key="1">
    <citation type="submission" date="2013-10" db="EMBL/GenBank/DDBJ databases">
        <title>The Genome Sequence of Acinetobacter nectaris CIP 110549.</title>
        <authorList>
            <consortium name="The Broad Institute Genomics Platform"/>
            <consortium name="The Broad Institute Genome Sequencing Center for Infectious Disease"/>
            <person name="Cerqueira G."/>
            <person name="Feldgarden M."/>
            <person name="Courvalin P."/>
            <person name="Grillot-Courvalin C."/>
            <person name="Clermont D."/>
            <person name="Rocha E."/>
            <person name="Yoon E.-J."/>
            <person name="Nemec A."/>
            <person name="Young S.K."/>
            <person name="Zeng Q."/>
            <person name="Gargeya S."/>
            <person name="Fitzgerald M."/>
            <person name="Abouelleil A."/>
            <person name="Alvarado L."/>
            <person name="Berlin A.M."/>
            <person name="Chapman S.B."/>
            <person name="Gainer-Dewar J."/>
            <person name="Goldberg J."/>
            <person name="Gnerre S."/>
            <person name="Griggs A."/>
            <person name="Gujja S."/>
            <person name="Hansen M."/>
            <person name="Howarth C."/>
            <person name="Imamovic A."/>
            <person name="Ireland A."/>
            <person name="Larimer J."/>
            <person name="McCowan C."/>
            <person name="Murphy C."/>
            <person name="Pearson M."/>
            <person name="Poon T.W."/>
            <person name="Priest M."/>
            <person name="Roberts A."/>
            <person name="Saif S."/>
            <person name="Shea T."/>
            <person name="Sykes S."/>
            <person name="Wortman J."/>
            <person name="Nusbaum C."/>
            <person name="Birren B."/>
        </authorList>
    </citation>
    <scope>NUCLEOTIDE SEQUENCE [LARGE SCALE GENOMIC DNA]</scope>
    <source>
        <strain evidence="4 5">CIP 110549</strain>
    </source>
</reference>
<dbReference type="GO" id="GO:0005975">
    <property type="term" value="P:carbohydrate metabolic process"/>
    <property type="evidence" value="ECO:0007669"/>
    <property type="project" value="InterPro"/>
</dbReference>
<evidence type="ECO:0000313" key="5">
    <source>
        <dbReference type="Proteomes" id="UP000023785"/>
    </source>
</evidence>
<dbReference type="RefSeq" id="WP_023272245.1">
    <property type="nucleotide sequence ID" value="NZ_KI530712.1"/>
</dbReference>
<evidence type="ECO:0000313" key="4">
    <source>
        <dbReference type="EMBL" id="ESK40204.1"/>
    </source>
</evidence>